<dbReference type="EMBL" id="WHUF01000011">
    <property type="protein sequence ID" value="MQA23506.1"/>
    <property type="molecule type" value="Genomic_DNA"/>
</dbReference>
<name>A0A843STL8_9BURK</name>
<proteinExistence type="predicted"/>
<dbReference type="Proteomes" id="UP000444318">
    <property type="component" value="Unassembled WGS sequence"/>
</dbReference>
<dbReference type="AlphaFoldDB" id="A0A843STL8"/>
<keyword evidence="2" id="KW-1185">Reference proteome</keyword>
<sequence length="323" mass="36636">MFVVIVAVDRRFPDISVHVVSLGLWAAGNHITKCTLASCRHCQRWPPPRHAASMVGMIKTRTWRRLAGLALLLLGRLAPAAESVPLYVYYADPTFAAGTPDSLTDKMAAWLTQRSNGRYHFVATQLPRRRLELMMEQPAWPGVVAWANPRWFAASAARQSWSRYYMVDANLVASLRSAPLDYVDDSSLYGHSIGTVQGYIYKNLEPLVRDGKLARDDADTEARNLLKLQQRRVSVAFLQASSLPRFHRQFANLDHWLYLSPKPRTVFERAFFTAPNQPELLDFLNRQVDALIADRPWQEAFGTCKLVLPRQSGATDAQRKLCR</sequence>
<evidence type="ECO:0000313" key="2">
    <source>
        <dbReference type="Proteomes" id="UP000444318"/>
    </source>
</evidence>
<reference evidence="1 2" key="1">
    <citation type="submission" date="2019-10" db="EMBL/GenBank/DDBJ databases">
        <title>Two novel species isolated from a subtropical stream in China.</title>
        <authorList>
            <person name="Lu H."/>
        </authorList>
    </citation>
    <scope>NUCLEOTIDE SEQUENCE [LARGE SCALE GENOMIC DNA]</scope>
    <source>
        <strain evidence="1 2">FT103W</strain>
    </source>
</reference>
<organism evidence="1 2">
    <name type="scientific">Rugamonas rivuli</name>
    <dbReference type="NCBI Taxonomy" id="2743358"/>
    <lineage>
        <taxon>Bacteria</taxon>
        <taxon>Pseudomonadati</taxon>
        <taxon>Pseudomonadota</taxon>
        <taxon>Betaproteobacteria</taxon>
        <taxon>Burkholderiales</taxon>
        <taxon>Oxalobacteraceae</taxon>
        <taxon>Telluria group</taxon>
        <taxon>Rugamonas</taxon>
    </lineage>
</organism>
<evidence type="ECO:0000313" key="1">
    <source>
        <dbReference type="EMBL" id="MQA23506.1"/>
    </source>
</evidence>
<gene>
    <name evidence="1" type="ORF">GEV01_28680</name>
</gene>
<dbReference type="SUPFAM" id="SSF53850">
    <property type="entry name" value="Periplasmic binding protein-like II"/>
    <property type="match status" value="1"/>
</dbReference>
<protein>
    <submittedName>
        <fullName evidence="1">Transporter substrate-binding domain-containing protein</fullName>
    </submittedName>
</protein>
<accession>A0A843STL8</accession>
<comment type="caution">
    <text evidence="1">The sequence shown here is derived from an EMBL/GenBank/DDBJ whole genome shotgun (WGS) entry which is preliminary data.</text>
</comment>